<dbReference type="InterPro" id="IPR001387">
    <property type="entry name" value="Cro/C1-type_HTH"/>
</dbReference>
<evidence type="ECO:0000313" key="4">
    <source>
        <dbReference type="Proteomes" id="UP001589710"/>
    </source>
</evidence>
<gene>
    <name evidence="3" type="ORF">ACFFTL_26260</name>
</gene>
<evidence type="ECO:0000313" key="3">
    <source>
        <dbReference type="EMBL" id="MFB9575685.1"/>
    </source>
</evidence>
<dbReference type="EMBL" id="JBHMCG010000115">
    <property type="protein sequence ID" value="MFB9575685.1"/>
    <property type="molecule type" value="Genomic_DNA"/>
</dbReference>
<feature type="region of interest" description="Disordered" evidence="1">
    <location>
        <begin position="87"/>
        <end position="115"/>
    </location>
</feature>
<reference evidence="3 4" key="1">
    <citation type="submission" date="2024-09" db="EMBL/GenBank/DDBJ databases">
        <authorList>
            <person name="Sun Q."/>
            <person name="Mori K."/>
        </authorList>
    </citation>
    <scope>NUCLEOTIDE SEQUENCE [LARGE SCALE GENOMIC DNA]</scope>
    <source>
        <strain evidence="3 4">JCM 3331</strain>
    </source>
</reference>
<protein>
    <submittedName>
        <fullName evidence="3">DUF397 domain-containing protein</fullName>
    </submittedName>
</protein>
<dbReference type="InterPro" id="IPR007278">
    <property type="entry name" value="DUF397"/>
</dbReference>
<comment type="caution">
    <text evidence="3">The sequence shown here is derived from an EMBL/GenBank/DDBJ whole genome shotgun (WGS) entry which is preliminary data.</text>
</comment>
<proteinExistence type="predicted"/>
<name>A0ABV5RCU4_9ACTN</name>
<accession>A0ABV5RCU4</accession>
<dbReference type="Proteomes" id="UP001589710">
    <property type="component" value="Unassembled WGS sequence"/>
</dbReference>
<dbReference type="InterPro" id="IPR010982">
    <property type="entry name" value="Lambda_DNA-bd_dom_sf"/>
</dbReference>
<dbReference type="Pfam" id="PF04149">
    <property type="entry name" value="DUF397"/>
    <property type="match status" value="1"/>
</dbReference>
<keyword evidence="4" id="KW-1185">Reference proteome</keyword>
<dbReference type="Gene3D" id="1.10.260.40">
    <property type="entry name" value="lambda repressor-like DNA-binding domains"/>
    <property type="match status" value="1"/>
</dbReference>
<dbReference type="PROSITE" id="PS50943">
    <property type="entry name" value="HTH_CROC1"/>
    <property type="match status" value="1"/>
</dbReference>
<evidence type="ECO:0000256" key="1">
    <source>
        <dbReference type="SAM" id="MobiDB-lite"/>
    </source>
</evidence>
<dbReference type="CDD" id="cd00093">
    <property type="entry name" value="HTH_XRE"/>
    <property type="match status" value="1"/>
</dbReference>
<sequence length="115" mass="12525">MPQPEELDPYTNPRAFYGCELRRLREAAGLSQEQLGDRSGEHLERLCRPARKSKVADYFAEAAEPEQRATAIDEFAPMVIPGSAAWRKSSCSNGDGGSCVDVADGAQDPVPVRDS</sequence>
<dbReference type="SUPFAM" id="SSF47413">
    <property type="entry name" value="lambda repressor-like DNA-binding domains"/>
    <property type="match status" value="1"/>
</dbReference>
<evidence type="ECO:0000259" key="2">
    <source>
        <dbReference type="PROSITE" id="PS50943"/>
    </source>
</evidence>
<organism evidence="3 4">
    <name type="scientific">Streptomyces yanii</name>
    <dbReference type="NCBI Taxonomy" id="78510"/>
    <lineage>
        <taxon>Bacteria</taxon>
        <taxon>Bacillati</taxon>
        <taxon>Actinomycetota</taxon>
        <taxon>Actinomycetes</taxon>
        <taxon>Kitasatosporales</taxon>
        <taxon>Streptomycetaceae</taxon>
        <taxon>Streptomyces</taxon>
    </lineage>
</organism>
<dbReference type="RefSeq" id="WP_345514110.1">
    <property type="nucleotide sequence ID" value="NZ_BAAAXD010000027.1"/>
</dbReference>
<feature type="domain" description="HTH cro/C1-type" evidence="2">
    <location>
        <begin position="21"/>
        <end position="40"/>
    </location>
</feature>